<evidence type="ECO:0000256" key="2">
    <source>
        <dbReference type="ARBA" id="ARBA00022827"/>
    </source>
</evidence>
<keyword evidence="1" id="KW-0285">Flavoprotein</keyword>
<dbReference type="Pfam" id="PF08028">
    <property type="entry name" value="Acyl-CoA_dh_2"/>
    <property type="match status" value="1"/>
</dbReference>
<evidence type="ECO:0000256" key="1">
    <source>
        <dbReference type="ARBA" id="ARBA00022630"/>
    </source>
</evidence>
<keyword evidence="8" id="KW-1185">Reference proteome</keyword>
<dbReference type="GO" id="GO:0033539">
    <property type="term" value="P:fatty acid beta-oxidation using acyl-CoA dehydrogenase"/>
    <property type="evidence" value="ECO:0007669"/>
    <property type="project" value="TreeGrafter"/>
</dbReference>
<dbReference type="GO" id="GO:0005737">
    <property type="term" value="C:cytoplasm"/>
    <property type="evidence" value="ECO:0007669"/>
    <property type="project" value="TreeGrafter"/>
</dbReference>
<proteinExistence type="predicted"/>
<dbReference type="EMBL" id="JBDLOU010000018">
    <property type="protein sequence ID" value="MEX3738781.1"/>
    <property type="molecule type" value="Genomic_DNA"/>
</dbReference>
<feature type="domain" description="Acyl-CoA dehydrogenase C-terminal" evidence="4">
    <location>
        <begin position="245"/>
        <end position="379"/>
    </location>
</feature>
<reference evidence="5" key="1">
    <citation type="submission" date="2020-07" db="EMBL/GenBank/DDBJ databases">
        <authorList>
            <person name="Pettersson B.M.F."/>
            <person name="Behra P.R.K."/>
            <person name="Ramesh M."/>
            <person name="Das S."/>
            <person name="Dasgupta S."/>
            <person name="Kirsebom L.A."/>
        </authorList>
    </citation>
    <scope>NUCLEOTIDE SEQUENCE</scope>
    <source>
        <strain evidence="5">DSM 44242</strain>
    </source>
</reference>
<reference evidence="5" key="2">
    <citation type="journal article" date="2022" name="BMC Genomics">
        <title>Comparative genome analysis of mycobacteria focusing on tRNA and non-coding RNA.</title>
        <authorList>
            <person name="Behra P.R.K."/>
            <person name="Pettersson B.M.F."/>
            <person name="Ramesh M."/>
            <person name="Das S."/>
            <person name="Dasgupta S."/>
            <person name="Kirsebom L.A."/>
        </authorList>
    </citation>
    <scope>NUCLEOTIDE SEQUENCE</scope>
    <source>
        <strain evidence="5">DSM 44242</strain>
    </source>
</reference>
<dbReference type="GO" id="GO:0050660">
    <property type="term" value="F:flavin adenine dinucleotide binding"/>
    <property type="evidence" value="ECO:0007669"/>
    <property type="project" value="InterPro"/>
</dbReference>
<dbReference type="Proteomes" id="UP001141659">
    <property type="component" value="Unassembled WGS sequence"/>
</dbReference>
<comment type="caution">
    <text evidence="5">The sequence shown here is derived from an EMBL/GenBank/DDBJ whole genome shotgun (WGS) entry which is preliminary data.</text>
</comment>
<dbReference type="Gene3D" id="1.10.540.10">
    <property type="entry name" value="Acyl-CoA dehydrogenase/oxidase, N-terminal domain"/>
    <property type="match status" value="1"/>
</dbReference>
<organism evidence="5 7">
    <name type="scientific">Mycolicibacterium porcinum</name>
    <dbReference type="NCBI Taxonomy" id="39693"/>
    <lineage>
        <taxon>Bacteria</taxon>
        <taxon>Bacillati</taxon>
        <taxon>Actinomycetota</taxon>
        <taxon>Actinomycetes</taxon>
        <taxon>Mycobacteriales</taxon>
        <taxon>Mycobacteriaceae</taxon>
        <taxon>Mycolicibacterium</taxon>
    </lineage>
</organism>
<name>A0AAW5TDH1_9MYCO</name>
<reference evidence="6 8" key="3">
    <citation type="submission" date="2024-04" db="EMBL/GenBank/DDBJ databases">
        <title>Genomic Markers of Mycobacteria.</title>
        <authorList>
            <person name="Soliman M.S."/>
            <person name="Elkholy A."/>
            <person name="Soliman N.S."/>
            <person name="Abbas A."/>
            <person name="Khayrat S."/>
            <person name="Shawky S."/>
        </authorList>
    </citation>
    <scope>NUCLEOTIDE SEQUENCE [LARGE SCALE GENOMIC DNA]</scope>
    <source>
        <strain evidence="6 8">Egy-CU-AM5</strain>
    </source>
</reference>
<dbReference type="InterPro" id="IPR037069">
    <property type="entry name" value="AcylCoA_DH/ox_N_sf"/>
</dbReference>
<dbReference type="AlphaFoldDB" id="A0AAW5TDH1"/>
<dbReference type="SUPFAM" id="SSF47203">
    <property type="entry name" value="Acyl-CoA dehydrogenase C-terminal domain-like"/>
    <property type="match status" value="1"/>
</dbReference>
<dbReference type="EMBL" id="JACKVC010000034">
    <property type="protein sequence ID" value="MCV7392762.1"/>
    <property type="molecule type" value="Genomic_DNA"/>
</dbReference>
<dbReference type="InterPro" id="IPR036250">
    <property type="entry name" value="AcylCo_DH-like_C"/>
</dbReference>
<dbReference type="GO" id="GO:0003995">
    <property type="term" value="F:acyl-CoA dehydrogenase activity"/>
    <property type="evidence" value="ECO:0007669"/>
    <property type="project" value="TreeGrafter"/>
</dbReference>
<evidence type="ECO:0000313" key="8">
    <source>
        <dbReference type="Proteomes" id="UP001558474"/>
    </source>
</evidence>
<accession>A0AAW5TDH1</accession>
<evidence type="ECO:0000313" key="7">
    <source>
        <dbReference type="Proteomes" id="UP001141659"/>
    </source>
</evidence>
<protein>
    <submittedName>
        <fullName evidence="5">Acyl-CoA dehydrogenase</fullName>
    </submittedName>
</protein>
<evidence type="ECO:0000313" key="5">
    <source>
        <dbReference type="EMBL" id="MCV7392762.1"/>
    </source>
</evidence>
<dbReference type="Gene3D" id="2.40.110.10">
    <property type="entry name" value="Butyryl-CoA Dehydrogenase, subunit A, domain 2"/>
    <property type="match status" value="1"/>
</dbReference>
<evidence type="ECO:0000313" key="6">
    <source>
        <dbReference type="EMBL" id="MEX3738781.1"/>
    </source>
</evidence>
<dbReference type="InterPro" id="IPR050741">
    <property type="entry name" value="Acyl-CoA_dehydrogenase"/>
</dbReference>
<dbReference type="PANTHER" id="PTHR48083">
    <property type="entry name" value="MEDIUM-CHAIN SPECIFIC ACYL-COA DEHYDROGENASE, MITOCHONDRIAL-RELATED"/>
    <property type="match status" value="1"/>
</dbReference>
<dbReference type="InterPro" id="IPR046373">
    <property type="entry name" value="Acyl-CoA_Oxase/DH_mid-dom_sf"/>
</dbReference>
<evidence type="ECO:0000259" key="4">
    <source>
        <dbReference type="Pfam" id="PF08028"/>
    </source>
</evidence>
<dbReference type="SUPFAM" id="SSF56645">
    <property type="entry name" value="Acyl-CoA dehydrogenase NM domain-like"/>
    <property type="match status" value="1"/>
</dbReference>
<dbReference type="InterPro" id="IPR009100">
    <property type="entry name" value="AcylCoA_DH/oxidase_NM_dom_sf"/>
</dbReference>
<dbReference type="Gene3D" id="1.20.140.10">
    <property type="entry name" value="Butyryl-CoA Dehydrogenase, subunit A, domain 3"/>
    <property type="match status" value="1"/>
</dbReference>
<dbReference type="PANTHER" id="PTHR48083:SF19">
    <property type="entry name" value="FLAVIN-DEPENDENT MONOOXYGENASE, OXYGENASE SUBUNIT HSAA"/>
    <property type="match status" value="1"/>
</dbReference>
<dbReference type="RefSeq" id="WP_036444719.1">
    <property type="nucleotide sequence ID" value="NZ_JACKVC010000034.1"/>
</dbReference>
<keyword evidence="3" id="KW-0560">Oxidoreductase</keyword>
<keyword evidence="2" id="KW-0274">FAD</keyword>
<sequence length="404" mass="43269">MTIDSVLTARAVPRGRQLQEVLDAIAADYRRRLDEGGHEPPGLGLRLVRDHRLGAARLAGDLGGGDLTVPEFFELLIRLAQADPDLTHILRVHYATVEELQRAPGSRAKERWLPVVAEGQLIGGVSSELTTARVGGQAYDTKLVRSADGLRLNGRKFYSTGAQFSDYVRATAEDENGAPVAAVVPADRAGIVHADDWDGIGQRHTGSGTTIFEDVTVHDDEVLPIGTNVGVDRARGALVQLYLHAIAAGILKSLTDEAAALVRDRHRTYTFATTDTPSSDPQLLEIVGEIDAVAYTAEALVLRAAAELAPALDTARVSGIDARLEDQGAVAAARVKVAIEQPALRAASRIFDAGGASSVRAASHLDRHWRNLRTLFSHNPTVYKARVLGDIAVNRAALPDTGFF</sequence>
<dbReference type="InterPro" id="IPR013107">
    <property type="entry name" value="Acyl-CoA_DH_C"/>
</dbReference>
<evidence type="ECO:0000256" key="3">
    <source>
        <dbReference type="ARBA" id="ARBA00023002"/>
    </source>
</evidence>
<dbReference type="Proteomes" id="UP001558474">
    <property type="component" value="Unassembled WGS sequence"/>
</dbReference>
<dbReference type="GO" id="GO:0016712">
    <property type="term" value="F:oxidoreductase activity, acting on paired donors, with incorporation or reduction of molecular oxygen, reduced flavin or flavoprotein as one donor, and incorporation of one atom of oxygen"/>
    <property type="evidence" value="ECO:0007669"/>
    <property type="project" value="TreeGrafter"/>
</dbReference>
<gene>
    <name evidence="6" type="ORF">ABFW12_11130</name>
    <name evidence="5" type="ORF">H5P34_32405</name>
</gene>